<keyword evidence="8" id="KW-1185">Reference proteome</keyword>
<dbReference type="PANTHER" id="PTHR47053">
    <property type="entry name" value="MUREIN DD-ENDOPEPTIDASE MEPH-RELATED"/>
    <property type="match status" value="1"/>
</dbReference>
<sequence length="387" mass="40137">MGDCTAAGPSPMAAAPAGKATQRRPRMSAMALAAAALGLALGCGRVASPNPGGAAAAPAAAPVAAAPVAAGPAAAAPAVAAPAACASGTCYVAVSVATVWVKPRYPRAVDKPALGNPAHPQLWVRAMTVAQKSWLVGRLETQALYGTKVTVTGHWRNWTQVAVPSQPTNRDRRGYPGWVPTVQLTRTAPPAAATSAVIRSQAAWLWSRWTAGGVAGTKMMLVSYDTRLPVVLAAATYVEVTLIGGQKAAVRRGDVVLHGAGSSWGATRARVVAEARKFLRLPYLWAGTSGFGYDCSGFTYSVYHSYGLTLSRDADQQAVHGTVIARSGLQPGDLVFFRNSTNGPISHVGMYVGGGTMIDAPHTGAVIRIDPVSSFAYYAGARRYLSR</sequence>
<keyword evidence="4" id="KW-0788">Thiol protease</keyword>
<dbReference type="OrthoDB" id="9815778at2"/>
<proteinExistence type="inferred from homology"/>
<feature type="region of interest" description="Disordered" evidence="5">
    <location>
        <begin position="1"/>
        <end position="21"/>
    </location>
</feature>
<evidence type="ECO:0000256" key="2">
    <source>
        <dbReference type="ARBA" id="ARBA00022670"/>
    </source>
</evidence>
<evidence type="ECO:0000313" key="8">
    <source>
        <dbReference type="Proteomes" id="UP000460272"/>
    </source>
</evidence>
<dbReference type="Proteomes" id="UP000460272">
    <property type="component" value="Unassembled WGS sequence"/>
</dbReference>
<dbReference type="InterPro" id="IPR038765">
    <property type="entry name" value="Papain-like_cys_pep_sf"/>
</dbReference>
<evidence type="ECO:0000256" key="3">
    <source>
        <dbReference type="ARBA" id="ARBA00022801"/>
    </source>
</evidence>
<feature type="domain" description="NlpC/P60" evidence="6">
    <location>
        <begin position="265"/>
        <end position="387"/>
    </location>
</feature>
<gene>
    <name evidence="7" type="ORF">EAS64_09635</name>
</gene>
<reference evidence="7 8" key="1">
    <citation type="submission" date="2018-11" db="EMBL/GenBank/DDBJ databases">
        <title>Trebonia kvetii gen.nov., sp.nov., a novel acidophilic actinobacterium, and proposal of the new actinobacterial family Treboniaceae fam. nov.</title>
        <authorList>
            <person name="Rapoport D."/>
            <person name="Sagova-Mareckova M."/>
            <person name="Sedlacek I."/>
            <person name="Provaznik J."/>
            <person name="Kralova S."/>
            <person name="Pavlinic D."/>
            <person name="Benes V."/>
            <person name="Kopecky J."/>
        </authorList>
    </citation>
    <scope>NUCLEOTIDE SEQUENCE [LARGE SCALE GENOMIC DNA]</scope>
    <source>
        <strain evidence="7 8">15Tr583</strain>
    </source>
</reference>
<accession>A0A6P2C5V8</accession>
<keyword evidence="3" id="KW-0378">Hydrolase</keyword>
<evidence type="ECO:0000313" key="7">
    <source>
        <dbReference type="EMBL" id="TVZ04893.1"/>
    </source>
</evidence>
<evidence type="ECO:0000256" key="4">
    <source>
        <dbReference type="ARBA" id="ARBA00022807"/>
    </source>
</evidence>
<dbReference type="InterPro" id="IPR051202">
    <property type="entry name" value="Peptidase_C40"/>
</dbReference>
<dbReference type="SUPFAM" id="SSF54001">
    <property type="entry name" value="Cysteine proteinases"/>
    <property type="match status" value="1"/>
</dbReference>
<dbReference type="Pfam" id="PF00877">
    <property type="entry name" value="NLPC_P60"/>
    <property type="match status" value="1"/>
</dbReference>
<dbReference type="Gene3D" id="3.90.1720.10">
    <property type="entry name" value="endopeptidase domain like (from Nostoc punctiforme)"/>
    <property type="match status" value="1"/>
</dbReference>
<evidence type="ECO:0000256" key="1">
    <source>
        <dbReference type="ARBA" id="ARBA00007074"/>
    </source>
</evidence>
<comment type="similarity">
    <text evidence="1">Belongs to the peptidase C40 family.</text>
</comment>
<feature type="compositionally biased region" description="Low complexity" evidence="5">
    <location>
        <begin position="1"/>
        <end position="20"/>
    </location>
</feature>
<dbReference type="PROSITE" id="PS51935">
    <property type="entry name" value="NLPC_P60"/>
    <property type="match status" value="1"/>
</dbReference>
<organism evidence="7 8">
    <name type="scientific">Trebonia kvetii</name>
    <dbReference type="NCBI Taxonomy" id="2480626"/>
    <lineage>
        <taxon>Bacteria</taxon>
        <taxon>Bacillati</taxon>
        <taxon>Actinomycetota</taxon>
        <taxon>Actinomycetes</taxon>
        <taxon>Streptosporangiales</taxon>
        <taxon>Treboniaceae</taxon>
        <taxon>Trebonia</taxon>
    </lineage>
</organism>
<evidence type="ECO:0000259" key="6">
    <source>
        <dbReference type="PROSITE" id="PS51935"/>
    </source>
</evidence>
<dbReference type="GO" id="GO:0006508">
    <property type="term" value="P:proteolysis"/>
    <property type="evidence" value="ECO:0007669"/>
    <property type="project" value="UniProtKB-KW"/>
</dbReference>
<protein>
    <submittedName>
        <fullName evidence="7">NlpC/P60 family protein</fullName>
    </submittedName>
</protein>
<name>A0A6P2C5V8_9ACTN</name>
<dbReference type="GO" id="GO:0008234">
    <property type="term" value="F:cysteine-type peptidase activity"/>
    <property type="evidence" value="ECO:0007669"/>
    <property type="project" value="UniProtKB-KW"/>
</dbReference>
<comment type="caution">
    <text evidence="7">The sequence shown here is derived from an EMBL/GenBank/DDBJ whole genome shotgun (WGS) entry which is preliminary data.</text>
</comment>
<dbReference type="InterPro" id="IPR000064">
    <property type="entry name" value="NLP_P60_dom"/>
</dbReference>
<evidence type="ECO:0000256" key="5">
    <source>
        <dbReference type="SAM" id="MobiDB-lite"/>
    </source>
</evidence>
<keyword evidence="2" id="KW-0645">Protease</keyword>
<dbReference type="EMBL" id="RPFW01000002">
    <property type="protein sequence ID" value="TVZ04893.1"/>
    <property type="molecule type" value="Genomic_DNA"/>
</dbReference>
<dbReference type="AlphaFoldDB" id="A0A6P2C5V8"/>
<dbReference type="Gene3D" id="2.30.30.40">
    <property type="entry name" value="SH3 Domains"/>
    <property type="match status" value="1"/>
</dbReference>
<dbReference type="PANTHER" id="PTHR47053:SF3">
    <property type="entry name" value="GAMMA-D-GLUTAMYL-L-LYSINE DIPEPTIDYL-PEPTIDASE"/>
    <property type="match status" value="1"/>
</dbReference>